<feature type="chain" id="PRO_5046320194" evidence="1">
    <location>
        <begin position="19"/>
        <end position="429"/>
    </location>
</feature>
<dbReference type="EMBL" id="JBHRXV010000001">
    <property type="protein sequence ID" value="MFC3711540.1"/>
    <property type="molecule type" value="Genomic_DNA"/>
</dbReference>
<dbReference type="InterPro" id="IPR006680">
    <property type="entry name" value="Amidohydro-rel"/>
</dbReference>
<dbReference type="PANTHER" id="PTHR43135:SF3">
    <property type="entry name" value="ALPHA-D-RIBOSE 1-METHYLPHOSPHONATE 5-TRIPHOSPHATE DIPHOSPHATASE"/>
    <property type="match status" value="1"/>
</dbReference>
<accession>A0ABV7X5W3</accession>
<sequence>MFRTTLIAALLAAAPALADEPAPGANPFAGPPFAAPTLHFKGGQWFDGRGFRPMEWYAVDGKLTAKRPAQIDATIDLGTRHVIPPLAEAHNHDLQNGFYAGKMARNYMARGIFYSVQLAGLPADIATYRDFFGQPGTVDATFSEALLSASDGHPLKMILDGMAQAGETITPEGARDKYYWSIDSQADLDAKWAKIAAVKPKMIKVIIIDSANYAANRRNAELFGRNGIDPALVPEIVKRAHSIGARLMAHADTAADFEVAVKAGADAVAHLPGYRIAKFNKPADYRIGDAVIAEAAKRGIFVITTTAASRFGIARYPETEAAITANYQDNIRRLRAAGVKLAFGSDTFGGSVLDEIATVDKLKVMSRPELLRVATSDTPQLMFPGRRIGTFAEGAEASLLALDGDPLTDLDALKRIKVAVKQGELLGGR</sequence>
<dbReference type="RefSeq" id="WP_380856642.1">
    <property type="nucleotide sequence ID" value="NZ_JBHRXV010000001.1"/>
</dbReference>
<dbReference type="InterPro" id="IPR051781">
    <property type="entry name" value="Metallo-dep_Hydrolase"/>
</dbReference>
<keyword evidence="1" id="KW-0732">Signal</keyword>
<evidence type="ECO:0000313" key="4">
    <source>
        <dbReference type="Proteomes" id="UP001595615"/>
    </source>
</evidence>
<dbReference type="InterPro" id="IPR011059">
    <property type="entry name" value="Metal-dep_hydrolase_composite"/>
</dbReference>
<comment type="caution">
    <text evidence="3">The sequence shown here is derived from an EMBL/GenBank/DDBJ whole genome shotgun (WGS) entry which is preliminary data.</text>
</comment>
<evidence type="ECO:0000313" key="3">
    <source>
        <dbReference type="EMBL" id="MFC3711540.1"/>
    </source>
</evidence>
<dbReference type="SUPFAM" id="SSF51338">
    <property type="entry name" value="Composite domain of metallo-dependent hydrolases"/>
    <property type="match status" value="1"/>
</dbReference>
<dbReference type="PANTHER" id="PTHR43135">
    <property type="entry name" value="ALPHA-D-RIBOSE 1-METHYLPHOSPHONATE 5-TRIPHOSPHATE DIPHOSPHATASE"/>
    <property type="match status" value="1"/>
</dbReference>
<dbReference type="SUPFAM" id="SSF51556">
    <property type="entry name" value="Metallo-dependent hydrolases"/>
    <property type="match status" value="1"/>
</dbReference>
<organism evidence="3 4">
    <name type="scientific">Sphingoaurantiacus capsulatus</name>
    <dbReference type="NCBI Taxonomy" id="1771310"/>
    <lineage>
        <taxon>Bacteria</taxon>
        <taxon>Pseudomonadati</taxon>
        <taxon>Pseudomonadota</taxon>
        <taxon>Alphaproteobacteria</taxon>
        <taxon>Sphingomonadales</taxon>
        <taxon>Sphingosinicellaceae</taxon>
        <taxon>Sphingoaurantiacus</taxon>
    </lineage>
</organism>
<feature type="domain" description="Amidohydrolase-related" evidence="2">
    <location>
        <begin position="228"/>
        <end position="425"/>
    </location>
</feature>
<reference evidence="4" key="1">
    <citation type="journal article" date="2019" name="Int. J. Syst. Evol. Microbiol.">
        <title>The Global Catalogue of Microorganisms (GCM) 10K type strain sequencing project: providing services to taxonomists for standard genome sequencing and annotation.</title>
        <authorList>
            <consortium name="The Broad Institute Genomics Platform"/>
            <consortium name="The Broad Institute Genome Sequencing Center for Infectious Disease"/>
            <person name="Wu L."/>
            <person name="Ma J."/>
        </authorList>
    </citation>
    <scope>NUCLEOTIDE SEQUENCE [LARGE SCALE GENOMIC DNA]</scope>
    <source>
        <strain evidence="4">KCTC 42644</strain>
    </source>
</reference>
<feature type="signal peptide" evidence="1">
    <location>
        <begin position="1"/>
        <end position="18"/>
    </location>
</feature>
<gene>
    <name evidence="3" type="ORF">ACFOMD_03095</name>
</gene>
<keyword evidence="4" id="KW-1185">Reference proteome</keyword>
<evidence type="ECO:0000256" key="1">
    <source>
        <dbReference type="SAM" id="SignalP"/>
    </source>
</evidence>
<dbReference type="Pfam" id="PF01979">
    <property type="entry name" value="Amidohydro_1"/>
    <property type="match status" value="1"/>
</dbReference>
<dbReference type="Gene3D" id="3.20.20.140">
    <property type="entry name" value="Metal-dependent hydrolases"/>
    <property type="match status" value="1"/>
</dbReference>
<protein>
    <submittedName>
        <fullName evidence="3">Amidohydrolase family protein</fullName>
    </submittedName>
</protein>
<dbReference type="Proteomes" id="UP001595615">
    <property type="component" value="Unassembled WGS sequence"/>
</dbReference>
<evidence type="ECO:0000259" key="2">
    <source>
        <dbReference type="Pfam" id="PF01979"/>
    </source>
</evidence>
<name>A0ABV7X5W3_9SPHN</name>
<dbReference type="InterPro" id="IPR032466">
    <property type="entry name" value="Metal_Hydrolase"/>
</dbReference>
<dbReference type="Gene3D" id="2.30.40.10">
    <property type="entry name" value="Urease, subunit C, domain 1"/>
    <property type="match status" value="1"/>
</dbReference>
<proteinExistence type="predicted"/>